<evidence type="ECO:0000313" key="2">
    <source>
        <dbReference type="Proteomes" id="UP001459277"/>
    </source>
</evidence>
<evidence type="ECO:0000313" key="1">
    <source>
        <dbReference type="EMBL" id="KAL0000474.1"/>
    </source>
</evidence>
<proteinExistence type="predicted"/>
<dbReference type="EMBL" id="JAZDWU010000005">
    <property type="protein sequence ID" value="KAL0000474.1"/>
    <property type="molecule type" value="Genomic_DNA"/>
</dbReference>
<feature type="non-terminal residue" evidence="1">
    <location>
        <position position="1"/>
    </location>
</feature>
<sequence>EITDRGYLFWGAGQAGACWQSPEPTCEIYIITIDVMKMKYRALEMDSKTKRLRIA</sequence>
<comment type="caution">
    <text evidence="1">The sequence shown here is derived from an EMBL/GenBank/DDBJ whole genome shotgun (WGS) entry which is preliminary data.</text>
</comment>
<organism evidence="1 2">
    <name type="scientific">Lithocarpus litseifolius</name>
    <dbReference type="NCBI Taxonomy" id="425828"/>
    <lineage>
        <taxon>Eukaryota</taxon>
        <taxon>Viridiplantae</taxon>
        <taxon>Streptophyta</taxon>
        <taxon>Embryophyta</taxon>
        <taxon>Tracheophyta</taxon>
        <taxon>Spermatophyta</taxon>
        <taxon>Magnoliopsida</taxon>
        <taxon>eudicotyledons</taxon>
        <taxon>Gunneridae</taxon>
        <taxon>Pentapetalae</taxon>
        <taxon>rosids</taxon>
        <taxon>fabids</taxon>
        <taxon>Fagales</taxon>
        <taxon>Fagaceae</taxon>
        <taxon>Lithocarpus</taxon>
    </lineage>
</organism>
<dbReference type="Proteomes" id="UP001459277">
    <property type="component" value="Unassembled WGS sequence"/>
</dbReference>
<reference evidence="1 2" key="1">
    <citation type="submission" date="2024-01" db="EMBL/GenBank/DDBJ databases">
        <title>A telomere-to-telomere, gap-free genome of sweet tea (Lithocarpus litseifolius).</title>
        <authorList>
            <person name="Zhou J."/>
        </authorList>
    </citation>
    <scope>NUCLEOTIDE SEQUENCE [LARGE SCALE GENOMIC DNA]</scope>
    <source>
        <strain evidence="1">Zhou-2022a</strain>
        <tissue evidence="1">Leaf</tissue>
    </source>
</reference>
<name>A0AAW2CSL8_9ROSI</name>
<gene>
    <name evidence="1" type="ORF">SO802_014255</name>
</gene>
<dbReference type="AlphaFoldDB" id="A0AAW2CSL8"/>
<accession>A0AAW2CSL8</accession>
<protein>
    <submittedName>
        <fullName evidence="1">Uncharacterized protein</fullName>
    </submittedName>
</protein>
<keyword evidence="2" id="KW-1185">Reference proteome</keyword>